<dbReference type="PANTHER" id="PTHR43649:SF12">
    <property type="entry name" value="DIACETYLCHITOBIOSE BINDING PROTEIN DASA"/>
    <property type="match status" value="1"/>
</dbReference>
<dbReference type="Proteomes" id="UP000282076">
    <property type="component" value="Unassembled WGS sequence"/>
</dbReference>
<reference evidence="3 4" key="1">
    <citation type="submission" date="2018-10" db="EMBL/GenBank/DDBJ databases">
        <title>Cohnella sp. M2MS4P-1, whole genome shotgun sequence.</title>
        <authorList>
            <person name="Tuo L."/>
        </authorList>
    </citation>
    <scope>NUCLEOTIDE SEQUENCE [LARGE SCALE GENOMIC DNA]</scope>
    <source>
        <strain evidence="3 4">M2MS4P-1</strain>
    </source>
</reference>
<dbReference type="Pfam" id="PF13416">
    <property type="entry name" value="SBP_bac_8"/>
    <property type="match status" value="1"/>
</dbReference>
<dbReference type="OrthoDB" id="9787283at2"/>
<gene>
    <name evidence="3" type="ORF">D7Z26_21500</name>
</gene>
<dbReference type="RefSeq" id="WP_120979072.1">
    <property type="nucleotide sequence ID" value="NZ_RBZM01000009.1"/>
</dbReference>
<dbReference type="InterPro" id="IPR006059">
    <property type="entry name" value="SBP"/>
</dbReference>
<feature type="chain" id="PRO_5038643834" evidence="2">
    <location>
        <begin position="30"/>
        <end position="572"/>
    </location>
</feature>
<protein>
    <submittedName>
        <fullName evidence="3">Extracellular solute-binding protein</fullName>
    </submittedName>
</protein>
<evidence type="ECO:0000256" key="2">
    <source>
        <dbReference type="SAM" id="SignalP"/>
    </source>
</evidence>
<dbReference type="PROSITE" id="PS51257">
    <property type="entry name" value="PROKAR_LIPOPROTEIN"/>
    <property type="match status" value="1"/>
</dbReference>
<keyword evidence="4" id="KW-1185">Reference proteome</keyword>
<feature type="compositionally biased region" description="Low complexity" evidence="1">
    <location>
        <begin position="36"/>
        <end position="57"/>
    </location>
</feature>
<accession>A0A494XLK3</accession>
<feature type="signal peptide" evidence="2">
    <location>
        <begin position="1"/>
        <end position="29"/>
    </location>
</feature>
<dbReference type="EMBL" id="RBZM01000009">
    <property type="protein sequence ID" value="RKP48934.1"/>
    <property type="molecule type" value="Genomic_DNA"/>
</dbReference>
<dbReference type="InterPro" id="IPR050490">
    <property type="entry name" value="Bact_solute-bd_prot1"/>
</dbReference>
<dbReference type="AlphaFoldDB" id="A0A494XLK3"/>
<comment type="caution">
    <text evidence="3">The sequence shown here is derived from an EMBL/GenBank/DDBJ whole genome shotgun (WGS) entry which is preliminary data.</text>
</comment>
<keyword evidence="2" id="KW-0732">Signal</keyword>
<evidence type="ECO:0000313" key="3">
    <source>
        <dbReference type="EMBL" id="RKP48934.1"/>
    </source>
</evidence>
<organism evidence="3 4">
    <name type="scientific">Cohnella endophytica</name>
    <dbReference type="NCBI Taxonomy" id="2419778"/>
    <lineage>
        <taxon>Bacteria</taxon>
        <taxon>Bacillati</taxon>
        <taxon>Bacillota</taxon>
        <taxon>Bacilli</taxon>
        <taxon>Bacillales</taxon>
        <taxon>Paenibacillaceae</taxon>
        <taxon>Cohnella</taxon>
    </lineage>
</organism>
<feature type="region of interest" description="Disordered" evidence="1">
    <location>
        <begin position="29"/>
        <end position="61"/>
    </location>
</feature>
<dbReference type="PANTHER" id="PTHR43649">
    <property type="entry name" value="ARABINOSE-BINDING PROTEIN-RELATED"/>
    <property type="match status" value="1"/>
</dbReference>
<name>A0A494XLK3_9BACL</name>
<dbReference type="Gene3D" id="3.40.190.10">
    <property type="entry name" value="Periplasmic binding protein-like II"/>
    <property type="match status" value="2"/>
</dbReference>
<proteinExistence type="predicted"/>
<dbReference type="CDD" id="cd13580">
    <property type="entry name" value="PBP2_AlgQ_like_1"/>
    <property type="match status" value="1"/>
</dbReference>
<evidence type="ECO:0000256" key="1">
    <source>
        <dbReference type="SAM" id="MobiDB-lite"/>
    </source>
</evidence>
<evidence type="ECO:0000313" key="4">
    <source>
        <dbReference type="Proteomes" id="UP000282076"/>
    </source>
</evidence>
<dbReference type="SUPFAM" id="SSF53850">
    <property type="entry name" value="Periplasmic binding protein-like II"/>
    <property type="match status" value="1"/>
</dbReference>
<sequence length="572" mass="63572">MFKIMAKTTLGSVLVLSLLLSACSKNNNGAPAASGSQATSSESQPAASESASASSPAIDPLGKYDPPIEITTFRSTNETLEANLPAGETLDKNRWLDAFEQDLGIKVKYDWVAKAGDQYDQKINLSLSSGALPDIIPVNVNQLKQLAESDQIEDLTAAFEQYASPLTKELLMQEGDRPFNAAKFNGKLMGIPSIASSRETQNFVWIREDWLKNLGLTPPKTMQDLLKIAEAFTKNDPDQNGKNDTQGLALIKDLTNVGYAVLEGFFNGYHAYPGIFVKDANGKLVYGSTQKEMIAPLTQLHQMYVDGIIDKEFITKDAGKVGEDTVAGKNGMFFGAHWNFAWPIQLVHDANVKADYQAYPIVSIDDKMAMTEVNLATNTYYAVKKGSKNPEAIVKLINMFLEKNYGATNDFNKYYRDTEGHELWSLSPFSALPPNKNIENNIAILDAIKNNDNSKLNPESMSVWDNVMKYKNDKDEANHGWFKAFSENGVGDLMVQYANDNRHIFNEFYGAPGDNMKKYSATLLKFEKEMITKFIVGKEPLSNFDKYVADYNKLGGEAIEKEVNEWSQSLQK</sequence>